<dbReference type="PROSITE" id="PS51257">
    <property type="entry name" value="PROKAR_LIPOPROTEIN"/>
    <property type="match status" value="1"/>
</dbReference>
<keyword evidence="3" id="KW-1185">Reference proteome</keyword>
<gene>
    <name evidence="2" type="ORF">MKY91_12790</name>
</gene>
<comment type="caution">
    <text evidence="2">The sequence shown here is derived from an EMBL/GenBank/DDBJ whole genome shotgun (WGS) entry which is preliminary data.</text>
</comment>
<feature type="chain" id="PRO_5046277149" description="Lipoprotein" evidence="1">
    <location>
        <begin position="21"/>
        <end position="133"/>
    </location>
</feature>
<organism evidence="2 3">
    <name type="scientific">Alkalicoccobacillus gibsonii</name>
    <dbReference type="NCBI Taxonomy" id="79881"/>
    <lineage>
        <taxon>Bacteria</taxon>
        <taxon>Bacillati</taxon>
        <taxon>Bacillota</taxon>
        <taxon>Bacilli</taxon>
        <taxon>Bacillales</taxon>
        <taxon>Bacillaceae</taxon>
        <taxon>Alkalicoccobacillus</taxon>
    </lineage>
</organism>
<keyword evidence="1" id="KW-0732">Signal</keyword>
<sequence length="133" mass="15021">MKKSCLIILLGFFLSACGSADLDDRYFSGESESWTGEILLVLEPTTEPTYEDAHVELTYQGEGAEPETIEVRTIKQYNIPDTYGDVSPNDDGVFYKRFGNYGLEGAYANGGNFGLTITWHEEEETMYFEEELK</sequence>
<protein>
    <recommendedName>
        <fullName evidence="4">Lipoprotein</fullName>
    </recommendedName>
</protein>
<reference evidence="2 3" key="1">
    <citation type="submission" date="2024-03" db="EMBL/GenBank/DDBJ databases">
        <title>Bacilli Hybrid Assemblies.</title>
        <authorList>
            <person name="Kovac J."/>
        </authorList>
    </citation>
    <scope>NUCLEOTIDE SEQUENCE [LARGE SCALE GENOMIC DNA]</scope>
    <source>
        <strain evidence="2 3">FSL R7-0666</strain>
    </source>
</reference>
<proteinExistence type="predicted"/>
<dbReference type="Proteomes" id="UP001418796">
    <property type="component" value="Unassembled WGS sequence"/>
</dbReference>
<name>A0ABU9VJG4_9BACI</name>
<evidence type="ECO:0000256" key="1">
    <source>
        <dbReference type="SAM" id="SignalP"/>
    </source>
</evidence>
<accession>A0ABU9VJG4</accession>
<evidence type="ECO:0000313" key="3">
    <source>
        <dbReference type="Proteomes" id="UP001418796"/>
    </source>
</evidence>
<evidence type="ECO:0008006" key="4">
    <source>
        <dbReference type="Google" id="ProtNLM"/>
    </source>
</evidence>
<evidence type="ECO:0000313" key="2">
    <source>
        <dbReference type="EMBL" id="MEN0644032.1"/>
    </source>
</evidence>
<dbReference type="RefSeq" id="WP_343130811.1">
    <property type="nucleotide sequence ID" value="NZ_JBCITK010000001.1"/>
</dbReference>
<dbReference type="EMBL" id="JBCITK010000001">
    <property type="protein sequence ID" value="MEN0644032.1"/>
    <property type="molecule type" value="Genomic_DNA"/>
</dbReference>
<feature type="signal peptide" evidence="1">
    <location>
        <begin position="1"/>
        <end position="20"/>
    </location>
</feature>